<reference evidence="3 4" key="1">
    <citation type="submission" date="2020-09" db="EMBL/GenBank/DDBJ databases">
        <title>Genome seq and assembly of Chryseobacterium sp.</title>
        <authorList>
            <person name="Chhetri G."/>
        </authorList>
    </citation>
    <scope>NUCLEOTIDE SEQUENCE [LARGE SCALE GENOMIC DNA]</scope>
    <source>
        <strain evidence="3 4">GCR10</strain>
    </source>
</reference>
<organism evidence="3 4">
    <name type="scientific">Chryseobacterium caseinilyticum</name>
    <dbReference type="NCBI Taxonomy" id="2771428"/>
    <lineage>
        <taxon>Bacteria</taxon>
        <taxon>Pseudomonadati</taxon>
        <taxon>Bacteroidota</taxon>
        <taxon>Flavobacteriia</taxon>
        <taxon>Flavobacteriales</taxon>
        <taxon>Weeksellaceae</taxon>
        <taxon>Chryseobacterium group</taxon>
        <taxon>Chryseobacterium</taxon>
    </lineage>
</organism>
<gene>
    <name evidence="3" type="ORF">IC610_09915</name>
</gene>
<dbReference type="Pfam" id="PF12682">
    <property type="entry name" value="Flavodoxin_4"/>
    <property type="match status" value="1"/>
</dbReference>
<dbReference type="InterPro" id="IPR029039">
    <property type="entry name" value="Flavoprotein-like_sf"/>
</dbReference>
<dbReference type="EMBL" id="JACYFS010000002">
    <property type="protein sequence ID" value="MBD8082734.1"/>
    <property type="molecule type" value="Genomic_DNA"/>
</dbReference>
<evidence type="ECO:0000313" key="3">
    <source>
        <dbReference type="EMBL" id="MBD8082734.1"/>
    </source>
</evidence>
<feature type="domain" description="Flavodoxin-like" evidence="2">
    <location>
        <begin position="33"/>
        <end position="199"/>
    </location>
</feature>
<sequence length="205" mass="23321">MILKIKNLTVIIFSLLMMSGCAKAQENRNAKNILIVYLSRTKNTKAVAEMIHQSVGGNLVELELENPYPEDYKKIVEQVQKENETDFLPKLKTKIDSIEKYDVVFIGFPTWGMKLPPPVKSFLKEYDLKGKTIIPFNTNAGYGAGSSFETVKELAPNSKILEGFSVEGGKERDGVLFVMKGKKERKVREEVEKWLKKINFKSNKK</sequence>
<name>A0ABR8ZBM6_9FLAO</name>
<evidence type="ECO:0000313" key="4">
    <source>
        <dbReference type="Proteomes" id="UP000637299"/>
    </source>
</evidence>
<dbReference type="PROSITE" id="PS51257">
    <property type="entry name" value="PROKAR_LIPOPROTEIN"/>
    <property type="match status" value="1"/>
</dbReference>
<dbReference type="PANTHER" id="PTHR39201">
    <property type="entry name" value="EXPORTED PROTEIN-RELATED"/>
    <property type="match status" value="1"/>
</dbReference>
<protein>
    <submittedName>
        <fullName evidence="3">Flavodoxin</fullName>
    </submittedName>
</protein>
<dbReference type="PANTHER" id="PTHR39201:SF1">
    <property type="entry name" value="FLAVODOXIN-LIKE DOMAIN-CONTAINING PROTEIN"/>
    <property type="match status" value="1"/>
</dbReference>
<feature type="chain" id="PRO_5046895375" evidence="1">
    <location>
        <begin position="25"/>
        <end position="205"/>
    </location>
</feature>
<dbReference type="InterPro" id="IPR008254">
    <property type="entry name" value="Flavodoxin/NO_synth"/>
</dbReference>
<keyword evidence="4" id="KW-1185">Reference proteome</keyword>
<dbReference type="RefSeq" id="WP_191736711.1">
    <property type="nucleotide sequence ID" value="NZ_JACYFS010000002.1"/>
</dbReference>
<proteinExistence type="predicted"/>
<comment type="caution">
    <text evidence="3">The sequence shown here is derived from an EMBL/GenBank/DDBJ whole genome shotgun (WGS) entry which is preliminary data.</text>
</comment>
<feature type="signal peptide" evidence="1">
    <location>
        <begin position="1"/>
        <end position="24"/>
    </location>
</feature>
<accession>A0ABR8ZBM6</accession>
<dbReference type="SUPFAM" id="SSF52218">
    <property type="entry name" value="Flavoproteins"/>
    <property type="match status" value="1"/>
</dbReference>
<dbReference type="PROSITE" id="PS50902">
    <property type="entry name" value="FLAVODOXIN_LIKE"/>
    <property type="match status" value="1"/>
</dbReference>
<keyword evidence="1" id="KW-0732">Signal</keyword>
<dbReference type="Gene3D" id="3.40.50.360">
    <property type="match status" value="1"/>
</dbReference>
<evidence type="ECO:0000256" key="1">
    <source>
        <dbReference type="SAM" id="SignalP"/>
    </source>
</evidence>
<dbReference type="Proteomes" id="UP000637299">
    <property type="component" value="Unassembled WGS sequence"/>
</dbReference>
<evidence type="ECO:0000259" key="2">
    <source>
        <dbReference type="PROSITE" id="PS50902"/>
    </source>
</evidence>